<sequence length="169" mass="20050">MNVMQYKIKLPKEYGMEKIRERVANNGVKTDGFLDLLMKVYLIREESKEYAPLYLWKSEKGMNHFIFDGYYDNILSSFGWRQINIAIPLIVEVNQKVKASHWVLEIEKDIKEVTKMKAPEFSITPKDALGKLLVYNPDKWKQVEFYFFKEKSKELECFGSFYEVLHIST</sequence>
<dbReference type="AlphaFoldDB" id="A0A6G8AR05"/>
<organism evidence="1 2">
    <name type="scientific">Vagococcus hydrophili</name>
    <dbReference type="NCBI Taxonomy" id="2714947"/>
    <lineage>
        <taxon>Bacteria</taxon>
        <taxon>Bacillati</taxon>
        <taxon>Bacillota</taxon>
        <taxon>Bacilli</taxon>
        <taxon>Lactobacillales</taxon>
        <taxon>Enterococcaceae</taxon>
        <taxon>Vagococcus</taxon>
    </lineage>
</organism>
<name>A0A6G8AR05_9ENTE</name>
<protein>
    <submittedName>
        <fullName evidence="1">DUF4865 family protein</fullName>
    </submittedName>
</protein>
<evidence type="ECO:0000313" key="1">
    <source>
        <dbReference type="EMBL" id="QIL47372.1"/>
    </source>
</evidence>
<dbReference type="Pfam" id="PF16157">
    <property type="entry name" value="DUF4865"/>
    <property type="match status" value="1"/>
</dbReference>
<reference evidence="1 2" key="1">
    <citation type="submission" date="2020-03" db="EMBL/GenBank/DDBJ databases">
        <title>Vagococcus sp. nov., isolated from beetles.</title>
        <authorList>
            <person name="Hyun D.-W."/>
            <person name="Bae J.-W."/>
        </authorList>
    </citation>
    <scope>NUCLEOTIDE SEQUENCE [LARGE SCALE GENOMIC DNA]</scope>
    <source>
        <strain evidence="1 2">HDW17B</strain>
    </source>
</reference>
<gene>
    <name evidence="1" type="ORF">G7082_01915</name>
</gene>
<proteinExistence type="predicted"/>
<dbReference type="InterPro" id="IPR032349">
    <property type="entry name" value="DUF4865"/>
</dbReference>
<accession>A0A6G8AR05</accession>
<dbReference type="Gene3D" id="3.30.70.100">
    <property type="match status" value="1"/>
</dbReference>
<dbReference type="KEGG" id="vhy:G7082_01915"/>
<evidence type="ECO:0000313" key="2">
    <source>
        <dbReference type="Proteomes" id="UP000501747"/>
    </source>
</evidence>
<dbReference type="EMBL" id="CP049887">
    <property type="protein sequence ID" value="QIL47372.1"/>
    <property type="molecule type" value="Genomic_DNA"/>
</dbReference>
<dbReference type="Proteomes" id="UP000501747">
    <property type="component" value="Chromosome"/>
</dbReference>
<dbReference type="RefSeq" id="WP_166033483.1">
    <property type="nucleotide sequence ID" value="NZ_CP049887.1"/>
</dbReference>
<keyword evidence="2" id="KW-1185">Reference proteome</keyword>